<evidence type="ECO:0000259" key="6">
    <source>
        <dbReference type="Pfam" id="PF01061"/>
    </source>
</evidence>
<organism evidence="7">
    <name type="scientific">Oceanithermus profundus</name>
    <dbReference type="NCBI Taxonomy" id="187137"/>
    <lineage>
        <taxon>Bacteria</taxon>
        <taxon>Thermotogati</taxon>
        <taxon>Deinococcota</taxon>
        <taxon>Deinococci</taxon>
        <taxon>Thermales</taxon>
        <taxon>Thermaceae</taxon>
        <taxon>Oceanithermus</taxon>
    </lineage>
</organism>
<evidence type="ECO:0000256" key="2">
    <source>
        <dbReference type="ARBA" id="ARBA00022692"/>
    </source>
</evidence>
<comment type="subcellular location">
    <subcellularLocation>
        <location evidence="1">Membrane</location>
        <topology evidence="1">Multi-pass membrane protein</topology>
    </subcellularLocation>
</comment>
<evidence type="ECO:0000256" key="1">
    <source>
        <dbReference type="ARBA" id="ARBA00004141"/>
    </source>
</evidence>
<dbReference type="Proteomes" id="UP000885759">
    <property type="component" value="Unassembled WGS sequence"/>
</dbReference>
<sequence>MPLRELLIVAGYEAGSAVRRWELWLPYMFSATLGLFMVSLGFDALGGQGAQRFFVLGWIPFSTVTAASLGTITVVLGLSHQPLRYWLSLPLSVRQVVAVKLVMGVTMGLIVAAATLAFSVVWILRSMALLNPVTAMVLLLLTLATSGLLAALSILVRDITKMSILTILISSVLQYVSSVYVPMESLAPWVRALVLVNPVTLASEVLRTGEASLLIALAAESALLFVAGVYVLALRVRTQLE</sequence>
<accession>A0A7C4Z6J9</accession>
<keyword evidence="3 5" id="KW-1133">Transmembrane helix</keyword>
<dbReference type="EMBL" id="DRPZ01000239">
    <property type="protein sequence ID" value="HGY10273.1"/>
    <property type="molecule type" value="Genomic_DNA"/>
</dbReference>
<dbReference type="GO" id="GO:0140359">
    <property type="term" value="F:ABC-type transporter activity"/>
    <property type="evidence" value="ECO:0007669"/>
    <property type="project" value="InterPro"/>
</dbReference>
<evidence type="ECO:0000256" key="5">
    <source>
        <dbReference type="SAM" id="Phobius"/>
    </source>
</evidence>
<proteinExistence type="predicted"/>
<gene>
    <name evidence="7" type="ORF">ENK37_09550</name>
</gene>
<reference evidence="7" key="1">
    <citation type="journal article" date="2020" name="mSystems">
        <title>Genome- and Community-Level Interaction Insights into Carbon Utilization and Element Cycling Functions of Hydrothermarchaeota in Hydrothermal Sediment.</title>
        <authorList>
            <person name="Zhou Z."/>
            <person name="Liu Y."/>
            <person name="Xu W."/>
            <person name="Pan J."/>
            <person name="Luo Z.H."/>
            <person name="Li M."/>
        </authorList>
    </citation>
    <scope>NUCLEOTIDE SEQUENCE [LARGE SCALE GENOMIC DNA]</scope>
    <source>
        <strain evidence="7">HyVt-570</strain>
    </source>
</reference>
<name>A0A7C4Z6J9_9DEIN</name>
<keyword evidence="4 5" id="KW-0472">Membrane</keyword>
<comment type="caution">
    <text evidence="7">The sequence shown here is derived from an EMBL/GenBank/DDBJ whole genome shotgun (WGS) entry which is preliminary data.</text>
</comment>
<dbReference type="InterPro" id="IPR013525">
    <property type="entry name" value="ABC2_TM"/>
</dbReference>
<keyword evidence="2 5" id="KW-0812">Transmembrane</keyword>
<feature type="transmembrane region" description="Helical" evidence="5">
    <location>
        <begin position="162"/>
        <end position="181"/>
    </location>
</feature>
<evidence type="ECO:0000313" key="7">
    <source>
        <dbReference type="EMBL" id="HGY10273.1"/>
    </source>
</evidence>
<feature type="transmembrane region" description="Helical" evidence="5">
    <location>
        <begin position="24"/>
        <end position="46"/>
    </location>
</feature>
<dbReference type="AlphaFoldDB" id="A0A7C4Z6J9"/>
<protein>
    <recommendedName>
        <fullName evidence="6">ABC-2 type transporter transmembrane domain-containing protein</fullName>
    </recommendedName>
</protein>
<feature type="domain" description="ABC-2 type transporter transmembrane" evidence="6">
    <location>
        <begin position="16"/>
        <end position="209"/>
    </location>
</feature>
<feature type="transmembrane region" description="Helical" evidence="5">
    <location>
        <begin position="98"/>
        <end position="124"/>
    </location>
</feature>
<feature type="transmembrane region" description="Helical" evidence="5">
    <location>
        <begin position="212"/>
        <end position="233"/>
    </location>
</feature>
<feature type="transmembrane region" description="Helical" evidence="5">
    <location>
        <begin position="136"/>
        <end position="156"/>
    </location>
</feature>
<evidence type="ECO:0000256" key="3">
    <source>
        <dbReference type="ARBA" id="ARBA00022989"/>
    </source>
</evidence>
<evidence type="ECO:0000256" key="4">
    <source>
        <dbReference type="ARBA" id="ARBA00023136"/>
    </source>
</evidence>
<dbReference type="Pfam" id="PF01061">
    <property type="entry name" value="ABC2_membrane"/>
    <property type="match status" value="1"/>
</dbReference>
<dbReference type="GO" id="GO:0016020">
    <property type="term" value="C:membrane"/>
    <property type="evidence" value="ECO:0007669"/>
    <property type="project" value="UniProtKB-SubCell"/>
</dbReference>
<feature type="transmembrane region" description="Helical" evidence="5">
    <location>
        <begin position="53"/>
        <end position="78"/>
    </location>
</feature>